<gene>
    <name evidence="1" type="ORF">HD596_009425</name>
</gene>
<evidence type="ECO:0000313" key="1">
    <source>
        <dbReference type="EMBL" id="MBB5782669.1"/>
    </source>
</evidence>
<dbReference type="InterPro" id="IPR016031">
    <property type="entry name" value="Trp_RNA-bd_attenuator-like_dom"/>
</dbReference>
<sequence>MCDLPGDLQAAEVRRDNALLLTRGSWIASSDGVEIATKWGGMSNLIDSEGGFLIKARATASSCSAATARWT</sequence>
<proteinExistence type="predicted"/>
<dbReference type="Proteomes" id="UP000579153">
    <property type="component" value="Unassembled WGS sequence"/>
</dbReference>
<name>A0A7W9LG73_9ACTN</name>
<keyword evidence="2" id="KW-1185">Reference proteome</keyword>
<dbReference type="AlphaFoldDB" id="A0A7W9LG73"/>
<dbReference type="EMBL" id="JACHMB010000001">
    <property type="protein sequence ID" value="MBB5782669.1"/>
    <property type="molecule type" value="Genomic_DNA"/>
</dbReference>
<dbReference type="RefSeq" id="WP_185075715.1">
    <property type="nucleotide sequence ID" value="NZ_JACHMB010000001.1"/>
</dbReference>
<protein>
    <submittedName>
        <fullName evidence="1">Uncharacterized protein (AIM24 family)</fullName>
    </submittedName>
</protein>
<evidence type="ECO:0000313" key="2">
    <source>
        <dbReference type="Proteomes" id="UP000579153"/>
    </source>
</evidence>
<accession>A0A7W9LG73</accession>
<organism evidence="1 2">
    <name type="scientific">Nonomuraea jabiensis</name>
    <dbReference type="NCBI Taxonomy" id="882448"/>
    <lineage>
        <taxon>Bacteria</taxon>
        <taxon>Bacillati</taxon>
        <taxon>Actinomycetota</taxon>
        <taxon>Actinomycetes</taxon>
        <taxon>Streptosporangiales</taxon>
        <taxon>Streptosporangiaceae</taxon>
        <taxon>Nonomuraea</taxon>
    </lineage>
</organism>
<comment type="caution">
    <text evidence="1">The sequence shown here is derived from an EMBL/GenBank/DDBJ whole genome shotgun (WGS) entry which is preliminary data.</text>
</comment>
<dbReference type="SUPFAM" id="SSF51219">
    <property type="entry name" value="TRAP-like"/>
    <property type="match status" value="1"/>
</dbReference>
<reference evidence="1 2" key="1">
    <citation type="submission" date="2020-08" db="EMBL/GenBank/DDBJ databases">
        <title>Sequencing the genomes of 1000 actinobacteria strains.</title>
        <authorList>
            <person name="Klenk H.-P."/>
        </authorList>
    </citation>
    <scope>NUCLEOTIDE SEQUENCE [LARGE SCALE GENOMIC DNA]</scope>
    <source>
        <strain evidence="1 2">DSM 45507</strain>
    </source>
</reference>